<protein>
    <submittedName>
        <fullName evidence="6">ABC1 kinase family protein</fullName>
        <ecNumber evidence="6">2.7.-.-</ecNumber>
    </submittedName>
</protein>
<dbReference type="Proteomes" id="UP001597108">
    <property type="component" value="Unassembled WGS sequence"/>
</dbReference>
<dbReference type="GO" id="GO:0016301">
    <property type="term" value="F:kinase activity"/>
    <property type="evidence" value="ECO:0007669"/>
    <property type="project" value="UniProtKB-KW"/>
</dbReference>
<dbReference type="EMBL" id="JBHTJT010000007">
    <property type="protein sequence ID" value="MFD0979069.1"/>
    <property type="molecule type" value="Genomic_DNA"/>
</dbReference>
<dbReference type="PANTHER" id="PTHR43851">
    <property type="match status" value="1"/>
</dbReference>
<gene>
    <name evidence="6" type="ORF">ACFQ2S_05330</name>
</gene>
<dbReference type="InterPro" id="IPR004147">
    <property type="entry name" value="ABC1_dom"/>
</dbReference>
<sequence length="446" mass="49239">MQSRRPFLPNPVPAGRAARLHRLGMMATGIAGNMAAAGARSVARGERPDLRQLLLTPANATRIADDLARMRGAAMKVGQLLSMDAGDVLSPELATILSRLRAAADPMPPHQLKTVLRDAWGSDWRRSFRQFDTRPIAAASIGQVHRAKLRDGTELAIKVQYPGVARSIDSDIDNLGTLIRVSGLLPAGFEISPYLAEAKRQLHLEADYRFEAEQLTAYARLLGETTRFEIPTVAEEWSTSSVLAMSYHPSRSIDWLAEAPQTDRDRVARDLIALLLDEIFRFGVIQSDPNFANYRYNPESGRVVLLDFGATRRLDPEIVARCREILVAGLADDSGGIEAAFEALGALPAEMPRQHRARILAMIRMVFDELRRDELDFGDSDLLTRLRSEGQALAEDRVPPPAVPMDLLYLQRKIGGIFLLATRLRARVAVGPLLDPFTKARDAGPE</sequence>
<dbReference type="RefSeq" id="WP_386073312.1">
    <property type="nucleotide sequence ID" value="NZ_JBHTJT010000007.1"/>
</dbReference>
<keyword evidence="7" id="KW-1185">Reference proteome</keyword>
<evidence type="ECO:0000256" key="1">
    <source>
        <dbReference type="ARBA" id="ARBA00009670"/>
    </source>
</evidence>
<keyword evidence="2 6" id="KW-0808">Transferase</keyword>
<evidence type="ECO:0000256" key="3">
    <source>
        <dbReference type="ARBA" id="ARBA00022741"/>
    </source>
</evidence>
<dbReference type="Pfam" id="PF03109">
    <property type="entry name" value="ABC1"/>
    <property type="match status" value="1"/>
</dbReference>
<dbReference type="InterPro" id="IPR051409">
    <property type="entry name" value="Atypical_kinase_ADCK"/>
</dbReference>
<evidence type="ECO:0000313" key="7">
    <source>
        <dbReference type="Proteomes" id="UP001597108"/>
    </source>
</evidence>
<accession>A0ABW3IM54</accession>
<organism evidence="6 7">
    <name type="scientific">Tropicimonas aquimaris</name>
    <dbReference type="NCBI Taxonomy" id="914152"/>
    <lineage>
        <taxon>Bacteria</taxon>
        <taxon>Pseudomonadati</taxon>
        <taxon>Pseudomonadota</taxon>
        <taxon>Alphaproteobacteria</taxon>
        <taxon>Rhodobacterales</taxon>
        <taxon>Roseobacteraceae</taxon>
        <taxon>Tropicimonas</taxon>
    </lineage>
</organism>
<comment type="similarity">
    <text evidence="1">Belongs to the protein kinase superfamily. ADCK protein kinase family.</text>
</comment>
<keyword evidence="4" id="KW-0067">ATP-binding</keyword>
<keyword evidence="6" id="KW-0418">Kinase</keyword>
<evidence type="ECO:0000259" key="5">
    <source>
        <dbReference type="Pfam" id="PF03109"/>
    </source>
</evidence>
<comment type="caution">
    <text evidence="6">The sequence shown here is derived from an EMBL/GenBank/DDBJ whole genome shotgun (WGS) entry which is preliminary data.</text>
</comment>
<dbReference type="SUPFAM" id="SSF56112">
    <property type="entry name" value="Protein kinase-like (PK-like)"/>
    <property type="match status" value="1"/>
</dbReference>
<proteinExistence type="inferred from homology"/>
<dbReference type="InterPro" id="IPR011009">
    <property type="entry name" value="Kinase-like_dom_sf"/>
</dbReference>
<evidence type="ECO:0000256" key="4">
    <source>
        <dbReference type="ARBA" id="ARBA00022840"/>
    </source>
</evidence>
<evidence type="ECO:0000256" key="2">
    <source>
        <dbReference type="ARBA" id="ARBA00022679"/>
    </source>
</evidence>
<reference evidence="7" key="1">
    <citation type="journal article" date="2019" name="Int. J. Syst. Evol. Microbiol.">
        <title>The Global Catalogue of Microorganisms (GCM) 10K type strain sequencing project: providing services to taxonomists for standard genome sequencing and annotation.</title>
        <authorList>
            <consortium name="The Broad Institute Genomics Platform"/>
            <consortium name="The Broad Institute Genome Sequencing Center for Infectious Disease"/>
            <person name="Wu L."/>
            <person name="Ma J."/>
        </authorList>
    </citation>
    <scope>NUCLEOTIDE SEQUENCE [LARGE SCALE GENOMIC DNA]</scope>
    <source>
        <strain evidence="7">CCUG 60524</strain>
    </source>
</reference>
<keyword evidence="3" id="KW-0547">Nucleotide-binding</keyword>
<name>A0ABW3IM54_9RHOB</name>
<dbReference type="EC" id="2.7.-.-" evidence="6"/>
<dbReference type="InterPro" id="IPR034646">
    <property type="entry name" value="ADCK3_dom"/>
</dbReference>
<evidence type="ECO:0000313" key="6">
    <source>
        <dbReference type="EMBL" id="MFD0979069.1"/>
    </source>
</evidence>
<dbReference type="CDD" id="cd13970">
    <property type="entry name" value="ABC1_ADCK3"/>
    <property type="match status" value="1"/>
</dbReference>
<feature type="domain" description="ABC1 atypical kinase-like" evidence="5">
    <location>
        <begin position="100"/>
        <end position="337"/>
    </location>
</feature>
<dbReference type="PANTHER" id="PTHR43851:SF3">
    <property type="entry name" value="COENZYME Q8"/>
    <property type="match status" value="1"/>
</dbReference>